<evidence type="ECO:0000256" key="1">
    <source>
        <dbReference type="SAM" id="SignalP"/>
    </source>
</evidence>
<reference evidence="2" key="1">
    <citation type="submission" date="2022-10" db="EMBL/GenBank/DDBJ databases">
        <title>Tapping the CABI collections for fungal endophytes: first genome assemblies for Collariella, Neodidymelliopsis, Ascochyta clinopodiicola, Didymella pomorum, Didymosphaeria variabile, Neocosmospora piperis and Neocucurbitaria cava.</title>
        <authorList>
            <person name="Hill R."/>
        </authorList>
    </citation>
    <scope>NUCLEOTIDE SEQUENCE</scope>
    <source>
        <strain evidence="2">IMI 366586</strain>
    </source>
</reference>
<gene>
    <name evidence="2" type="ORF">N0V84_008075</name>
</gene>
<dbReference type="EMBL" id="JAPEUR010000190">
    <property type="protein sequence ID" value="KAJ4316011.1"/>
    <property type="molecule type" value="Genomic_DNA"/>
</dbReference>
<dbReference type="OrthoDB" id="5101281at2759"/>
<feature type="signal peptide" evidence="1">
    <location>
        <begin position="1"/>
        <end position="19"/>
    </location>
</feature>
<accession>A0A9W8W8V3</accession>
<keyword evidence="1" id="KW-0732">Signal</keyword>
<organism evidence="2 3">
    <name type="scientific">Fusarium piperis</name>
    <dbReference type="NCBI Taxonomy" id="1435070"/>
    <lineage>
        <taxon>Eukaryota</taxon>
        <taxon>Fungi</taxon>
        <taxon>Dikarya</taxon>
        <taxon>Ascomycota</taxon>
        <taxon>Pezizomycotina</taxon>
        <taxon>Sordariomycetes</taxon>
        <taxon>Hypocreomycetidae</taxon>
        <taxon>Hypocreales</taxon>
        <taxon>Nectriaceae</taxon>
        <taxon>Fusarium</taxon>
        <taxon>Fusarium solani species complex</taxon>
    </lineage>
</organism>
<evidence type="ECO:0000313" key="2">
    <source>
        <dbReference type="EMBL" id="KAJ4316011.1"/>
    </source>
</evidence>
<feature type="chain" id="PRO_5040956041" description="Apple domain-containing protein" evidence="1">
    <location>
        <begin position="20"/>
        <end position="184"/>
    </location>
</feature>
<dbReference type="AlphaFoldDB" id="A0A9W8W8V3"/>
<evidence type="ECO:0008006" key="4">
    <source>
        <dbReference type="Google" id="ProtNLM"/>
    </source>
</evidence>
<sequence length="184" mass="19219">MPSAKSFAVAALAASGVHAGACKPGSSSTALASTTTELVPSSTTTEISTTITEAPTTTTASTTSTSSCTSYTLKDDTSGLNCDIAGRDARDGLSDGDSTSFEDCAKSCIEDQGSDESCKLFEYTPLEADGVDVCKRYADYFFTADEAGSSRYYEPSCFECVRGESNPRGGRGGIRGGGRRLRRR</sequence>
<name>A0A9W8W8V3_9HYPO</name>
<comment type="caution">
    <text evidence="2">The sequence shown here is derived from an EMBL/GenBank/DDBJ whole genome shotgun (WGS) entry which is preliminary data.</text>
</comment>
<protein>
    <recommendedName>
        <fullName evidence="4">Apple domain-containing protein</fullName>
    </recommendedName>
</protein>
<dbReference type="Proteomes" id="UP001140502">
    <property type="component" value="Unassembled WGS sequence"/>
</dbReference>
<evidence type="ECO:0000313" key="3">
    <source>
        <dbReference type="Proteomes" id="UP001140502"/>
    </source>
</evidence>
<proteinExistence type="predicted"/>
<keyword evidence="3" id="KW-1185">Reference proteome</keyword>